<name>A4VMQ1_STUS1</name>
<dbReference type="AlphaFoldDB" id="A4VMQ1"/>
<feature type="chain" id="PRO_5002673797" evidence="3">
    <location>
        <begin position="51"/>
        <end position="300"/>
    </location>
</feature>
<accession>A4VMQ1</accession>
<reference evidence="5 6" key="1">
    <citation type="journal article" date="2008" name="Proc. Natl. Acad. Sci. U.S.A.">
        <title>Nitrogen fixation island and rhizosphere competence traits in the genome of root-associated Pseudomonas stutzeri A1501.</title>
        <authorList>
            <person name="Yan Y."/>
            <person name="Yang J."/>
            <person name="Dou Y."/>
            <person name="Chen M."/>
            <person name="Ping S."/>
            <person name="Peng J."/>
            <person name="Lu W."/>
            <person name="Zhang W."/>
            <person name="Yao Z."/>
            <person name="Li H."/>
            <person name="Liu W."/>
            <person name="He S."/>
            <person name="Geng L."/>
            <person name="Zhang X."/>
            <person name="Yang F."/>
            <person name="Yu H."/>
            <person name="Zhan Y."/>
            <person name="Li D."/>
            <person name="Lin Z."/>
            <person name="Wang Y."/>
            <person name="Elmerich C."/>
            <person name="Lin M."/>
            <person name="Jin Q."/>
        </authorList>
    </citation>
    <scope>NUCLEOTIDE SEQUENCE [LARGE SCALE GENOMIC DNA]</scope>
    <source>
        <strain evidence="5 6">A1501</strain>
    </source>
</reference>
<sequence length="300" mass="32698">MGGQRVRRCTIGATVSHPLNRTKRIFMRFAFALKSALIALTLATPLTATAAGKCDRLVATGAADNPPFLWRDPQNPKRLIGANADLLGQIADSLGLKLDLLYTGDRAKALDEVRSGRVDVLADATLSVQRLEELDFVHPAIIQLQTVAWVRNEPGFFYASREDLKGHGGLTVGAGRFGSEFDAFAKSSLQLQQVNSLDQGLQRLVAGGSDYLLHERYSTVAAADASGMLDKIQRLDPPVVGRDMHLAISHDSACNDPWLRGQLARKMTELRAAGVPEQLVAHNLTVWKNQQAERPKASKK</sequence>
<evidence type="ECO:0000313" key="5">
    <source>
        <dbReference type="EMBL" id="ABP80252.1"/>
    </source>
</evidence>
<dbReference type="KEGG" id="psa:PST_2603"/>
<dbReference type="HOGENOM" id="CLU_064076_0_1_6"/>
<dbReference type="Gene3D" id="3.40.190.10">
    <property type="entry name" value="Periplasmic binding protein-like II"/>
    <property type="match status" value="2"/>
</dbReference>
<dbReference type="eggNOG" id="COG0834">
    <property type="taxonomic scope" value="Bacteria"/>
</dbReference>
<gene>
    <name evidence="5" type="ordered locus">PST_2603</name>
</gene>
<dbReference type="EMBL" id="CP000304">
    <property type="protein sequence ID" value="ABP80252.1"/>
    <property type="molecule type" value="Genomic_DNA"/>
</dbReference>
<evidence type="ECO:0000256" key="2">
    <source>
        <dbReference type="ARBA" id="ARBA00022729"/>
    </source>
</evidence>
<dbReference type="SUPFAM" id="SSF53850">
    <property type="entry name" value="Periplasmic binding protein-like II"/>
    <property type="match status" value="1"/>
</dbReference>
<dbReference type="PANTHER" id="PTHR35936">
    <property type="entry name" value="MEMBRANE-BOUND LYTIC MUREIN TRANSGLYCOSYLASE F"/>
    <property type="match status" value="1"/>
</dbReference>
<comment type="similarity">
    <text evidence="1">Belongs to the bacterial solute-binding protein 3 family.</text>
</comment>
<dbReference type="PANTHER" id="PTHR35936:SF6">
    <property type="entry name" value="AMINO ACID ABC TRANSPORTER SUBSTRATE-BINDING PAAT FAMILY PROTEIN"/>
    <property type="match status" value="1"/>
</dbReference>
<dbReference type="Pfam" id="PF00497">
    <property type="entry name" value="SBP_bac_3"/>
    <property type="match status" value="1"/>
</dbReference>
<evidence type="ECO:0000256" key="1">
    <source>
        <dbReference type="ARBA" id="ARBA00010333"/>
    </source>
</evidence>
<dbReference type="SMART" id="SM00062">
    <property type="entry name" value="PBPb"/>
    <property type="match status" value="1"/>
</dbReference>
<proteinExistence type="inferred from homology"/>
<protein>
    <submittedName>
        <fullName evidence="5">ABC-type amino acid transport/signal transduction system, periplasmic component/domain</fullName>
    </submittedName>
</protein>
<keyword evidence="6" id="KW-1185">Reference proteome</keyword>
<keyword evidence="2 3" id="KW-0732">Signal</keyword>
<dbReference type="Proteomes" id="UP000000233">
    <property type="component" value="Chromosome"/>
</dbReference>
<feature type="domain" description="Solute-binding protein family 3/N-terminal" evidence="4">
    <location>
        <begin position="58"/>
        <end position="287"/>
    </location>
</feature>
<evidence type="ECO:0000313" key="6">
    <source>
        <dbReference type="Proteomes" id="UP000000233"/>
    </source>
</evidence>
<feature type="signal peptide" evidence="3">
    <location>
        <begin position="1"/>
        <end position="50"/>
    </location>
</feature>
<dbReference type="InterPro" id="IPR001638">
    <property type="entry name" value="Solute-binding_3/MltF_N"/>
</dbReference>
<organism evidence="5 6">
    <name type="scientific">Stutzerimonas stutzeri (strain A1501)</name>
    <name type="common">Pseudomonas stutzeri</name>
    <dbReference type="NCBI Taxonomy" id="379731"/>
    <lineage>
        <taxon>Bacteria</taxon>
        <taxon>Pseudomonadati</taxon>
        <taxon>Pseudomonadota</taxon>
        <taxon>Gammaproteobacteria</taxon>
        <taxon>Pseudomonadales</taxon>
        <taxon>Pseudomonadaceae</taxon>
        <taxon>Stutzerimonas</taxon>
    </lineage>
</organism>
<evidence type="ECO:0000259" key="4">
    <source>
        <dbReference type="SMART" id="SM00062"/>
    </source>
</evidence>
<evidence type="ECO:0000256" key="3">
    <source>
        <dbReference type="SAM" id="SignalP"/>
    </source>
</evidence>